<protein>
    <submittedName>
        <fullName evidence="2">Uncharacterized protein</fullName>
    </submittedName>
</protein>
<feature type="region of interest" description="Disordered" evidence="1">
    <location>
        <begin position="398"/>
        <end position="429"/>
    </location>
</feature>
<dbReference type="OrthoDB" id="5324651at2759"/>
<dbReference type="EMBL" id="KQ030801">
    <property type="protein sequence ID" value="KJZ68859.1"/>
    <property type="molecule type" value="Genomic_DNA"/>
</dbReference>
<feature type="compositionally biased region" description="Acidic residues" evidence="1">
    <location>
        <begin position="407"/>
        <end position="418"/>
    </location>
</feature>
<dbReference type="Proteomes" id="UP000054481">
    <property type="component" value="Unassembled WGS sequence"/>
</dbReference>
<organism evidence="2 3">
    <name type="scientific">Hirsutella minnesotensis 3608</name>
    <dbReference type="NCBI Taxonomy" id="1043627"/>
    <lineage>
        <taxon>Eukaryota</taxon>
        <taxon>Fungi</taxon>
        <taxon>Dikarya</taxon>
        <taxon>Ascomycota</taxon>
        <taxon>Pezizomycotina</taxon>
        <taxon>Sordariomycetes</taxon>
        <taxon>Hypocreomycetidae</taxon>
        <taxon>Hypocreales</taxon>
        <taxon>Ophiocordycipitaceae</taxon>
        <taxon>Hirsutella</taxon>
    </lineage>
</organism>
<evidence type="ECO:0000313" key="2">
    <source>
        <dbReference type="EMBL" id="KJZ68859.1"/>
    </source>
</evidence>
<keyword evidence="3" id="KW-1185">Reference proteome</keyword>
<proteinExistence type="predicted"/>
<accession>A0A0F8A0U4</accession>
<reference evidence="2 3" key="1">
    <citation type="journal article" date="2014" name="Genome Biol. Evol.">
        <title>Comparative genomics and transcriptomics analyses reveal divergent lifestyle features of nematode endoparasitic fungus Hirsutella minnesotensis.</title>
        <authorList>
            <person name="Lai Y."/>
            <person name="Liu K."/>
            <person name="Zhang X."/>
            <person name="Zhang X."/>
            <person name="Li K."/>
            <person name="Wang N."/>
            <person name="Shu C."/>
            <person name="Wu Y."/>
            <person name="Wang C."/>
            <person name="Bushley K.E."/>
            <person name="Xiang M."/>
            <person name="Liu X."/>
        </authorList>
    </citation>
    <scope>NUCLEOTIDE SEQUENCE [LARGE SCALE GENOMIC DNA]</scope>
    <source>
        <strain evidence="2 3">3608</strain>
    </source>
</reference>
<gene>
    <name evidence="2" type="ORF">HIM_11750</name>
</gene>
<dbReference type="AlphaFoldDB" id="A0A0F8A0U4"/>
<evidence type="ECO:0000313" key="3">
    <source>
        <dbReference type="Proteomes" id="UP000054481"/>
    </source>
</evidence>
<name>A0A0F8A0U4_9HYPO</name>
<sequence>MDARALGAIYRLKVVGVVGVAPSPSSAFSHLAPTGLRLDVAHFQSSVVPMRTYPHDHAIYLALKRAFIGRSVEELSPALIRGIVADLQCPYAVDLIARLGIEVVVERAVTMLHTGTFASTLAAQRYFHSTSAATRAKADRRHVLEAEVRQRESDLLSKAAEAHVAAVNMVDSIRPERRVLDSTQHISGRWTYLLQSLFPAYLPLDSQCLVIERLEDLLRLACFDFMQHRFPHLLRRRGWTCPDSIDTVLWARDMTGGFSIANPEGFSWRELVQSVITIRCLAVFRIHVAVGFLLDLFDAAHALAHVLCGDGTTSQCIGRLRTETISVVRQLEDDKSCLQIIAEECIRAEDGHESTSAGLDAEVQQLIQDDLAYQALAGWRLSLAVGHAWCPSPTTIETGSVNSFPDEWPDSPTLDEPECSTPEEAGQST</sequence>
<evidence type="ECO:0000256" key="1">
    <source>
        <dbReference type="SAM" id="MobiDB-lite"/>
    </source>
</evidence>